<evidence type="ECO:0008006" key="8">
    <source>
        <dbReference type="Google" id="ProtNLM"/>
    </source>
</evidence>
<dbReference type="GO" id="GO:0097730">
    <property type="term" value="C:non-motile cilium"/>
    <property type="evidence" value="ECO:0007669"/>
    <property type="project" value="TreeGrafter"/>
</dbReference>
<dbReference type="InterPro" id="IPR051995">
    <property type="entry name" value="Ciliary_GTPase"/>
</dbReference>
<feature type="binding site" evidence="4">
    <location>
        <position position="35"/>
    </location>
    <ligand>
        <name>Mg(2+)</name>
        <dbReference type="ChEBI" id="CHEBI:18420"/>
    </ligand>
</feature>
<proteinExistence type="predicted"/>
<dbReference type="AlphaFoldDB" id="A0AAN8JXC3"/>
<feature type="region of interest" description="Disordered" evidence="5">
    <location>
        <begin position="209"/>
        <end position="280"/>
    </location>
</feature>
<dbReference type="Proteomes" id="UP001347796">
    <property type="component" value="Unassembled WGS sequence"/>
</dbReference>
<dbReference type="InterPro" id="IPR006689">
    <property type="entry name" value="Small_GTPase_ARF/SAR"/>
</dbReference>
<dbReference type="GO" id="GO:1905515">
    <property type="term" value="P:non-motile cilium assembly"/>
    <property type="evidence" value="ECO:0007669"/>
    <property type="project" value="TreeGrafter"/>
</dbReference>
<feature type="binding site" evidence="4">
    <location>
        <position position="53"/>
    </location>
    <ligand>
        <name>Mg(2+)</name>
        <dbReference type="ChEBI" id="CHEBI:18420"/>
    </ligand>
</feature>
<gene>
    <name evidence="6" type="ORF">SNE40_005602</name>
</gene>
<keyword evidence="7" id="KW-1185">Reference proteome</keyword>
<feature type="compositionally biased region" description="Polar residues" evidence="5">
    <location>
        <begin position="407"/>
        <end position="419"/>
    </location>
</feature>
<accession>A0AAN8JXC3</accession>
<evidence type="ECO:0000256" key="1">
    <source>
        <dbReference type="ARBA" id="ARBA00022741"/>
    </source>
</evidence>
<feature type="compositionally biased region" description="Basic residues" evidence="5">
    <location>
        <begin position="498"/>
        <end position="512"/>
    </location>
</feature>
<evidence type="ECO:0000256" key="2">
    <source>
        <dbReference type="ARBA" id="ARBA00023134"/>
    </source>
</evidence>
<dbReference type="GO" id="GO:0046872">
    <property type="term" value="F:metal ion binding"/>
    <property type="evidence" value="ECO:0007669"/>
    <property type="project" value="UniProtKB-KW"/>
</dbReference>
<evidence type="ECO:0000256" key="4">
    <source>
        <dbReference type="PIRSR" id="PIRSR606689-2"/>
    </source>
</evidence>
<keyword evidence="1 3" id="KW-0547">Nucleotide-binding</keyword>
<feature type="compositionally biased region" description="Polar residues" evidence="5">
    <location>
        <begin position="522"/>
        <end position="533"/>
    </location>
</feature>
<evidence type="ECO:0000313" key="7">
    <source>
        <dbReference type="Proteomes" id="UP001347796"/>
    </source>
</evidence>
<comment type="caution">
    <text evidence="6">The sequence shown here is derived from an EMBL/GenBank/DDBJ whole genome shotgun (WGS) entry which is preliminary data.</text>
</comment>
<feature type="compositionally biased region" description="Basic and acidic residues" evidence="5">
    <location>
        <begin position="209"/>
        <end position="247"/>
    </location>
</feature>
<dbReference type="Gene3D" id="3.40.50.300">
    <property type="entry name" value="P-loop containing nucleotide triphosphate hydrolases"/>
    <property type="match status" value="1"/>
</dbReference>
<keyword evidence="4" id="KW-0479">Metal-binding</keyword>
<feature type="binding site" evidence="3">
    <location>
        <begin position="131"/>
        <end position="134"/>
    </location>
    <ligand>
        <name>GTP</name>
        <dbReference type="ChEBI" id="CHEBI:37565"/>
    </ligand>
</feature>
<dbReference type="PRINTS" id="PR00328">
    <property type="entry name" value="SAR1GTPBP"/>
</dbReference>
<dbReference type="GO" id="GO:0005525">
    <property type="term" value="F:GTP binding"/>
    <property type="evidence" value="ECO:0007669"/>
    <property type="project" value="UniProtKB-KW"/>
</dbReference>
<feature type="binding site" evidence="3">
    <location>
        <begin position="28"/>
        <end position="35"/>
    </location>
    <ligand>
        <name>GTP</name>
        <dbReference type="ChEBI" id="CHEBI:37565"/>
    </ligand>
</feature>
<keyword evidence="4" id="KW-0460">Magnesium</keyword>
<organism evidence="6 7">
    <name type="scientific">Patella caerulea</name>
    <name type="common">Rayed Mediterranean limpet</name>
    <dbReference type="NCBI Taxonomy" id="87958"/>
    <lineage>
        <taxon>Eukaryota</taxon>
        <taxon>Metazoa</taxon>
        <taxon>Spiralia</taxon>
        <taxon>Lophotrochozoa</taxon>
        <taxon>Mollusca</taxon>
        <taxon>Gastropoda</taxon>
        <taxon>Patellogastropoda</taxon>
        <taxon>Patelloidea</taxon>
        <taxon>Patellidae</taxon>
        <taxon>Patella</taxon>
    </lineage>
</organism>
<feature type="region of interest" description="Disordered" evidence="5">
    <location>
        <begin position="312"/>
        <end position="580"/>
    </location>
</feature>
<feature type="binding site" evidence="3">
    <location>
        <position position="75"/>
    </location>
    <ligand>
        <name>GTP</name>
        <dbReference type="ChEBI" id="CHEBI:37565"/>
    </ligand>
</feature>
<feature type="compositionally biased region" description="Basic residues" evidence="5">
    <location>
        <begin position="438"/>
        <end position="448"/>
    </location>
</feature>
<dbReference type="PANTHER" id="PTHR46090:SF2">
    <property type="entry name" value="ADP-RIBOSYLATION FACTOR-LIKE PROTEIN 13B"/>
    <property type="match status" value="1"/>
</dbReference>
<dbReference type="InterPro" id="IPR005225">
    <property type="entry name" value="Small_GTP-bd"/>
</dbReference>
<feature type="compositionally biased region" description="Basic and acidic residues" evidence="5">
    <location>
        <begin position="565"/>
        <end position="574"/>
    </location>
</feature>
<protein>
    <recommendedName>
        <fullName evidence="8">ADP-ribosylation factor-like protein 13B</fullName>
    </recommendedName>
</protein>
<dbReference type="InterPro" id="IPR027417">
    <property type="entry name" value="P-loop_NTPase"/>
</dbReference>
<sequence>MFSLMGNCISCIKKRQEPKRSVTFAILGLDNAGKTTTTIAFSGEPIDPDIAPTVGFSPENFTFDKFDVTLYDLGGGKKIRGIWKSYLHEIYGLIYVIDSTASNRIEETQETLKNLLQNPHIAGKPLLVLANKQDQENALSEVDICEQLDLENIVNANRCPCRMETCSAIRGSGKKMDKNIKNGMIWLMSVVEKEFDKLKSRIDQDMEAHKIAKQKEKQERKERVEKQRAEREKREEEEKKRLGIEDKVSDEDDVGNGDPFKKLDVNEVQKRDQKLKEQKRKKKELLQNFEEEEKEVKSHVKEDIEMFKTPRSVRSLGGLPPALGSSRLPSTADDASPRSVSNPLLPPLQQPLGTKFLDDSVKRKKKKKTKHVLDETHVDPNQFAESVGMETIGSVSKIEVSERETNQSHISRNTSNISNRFAPIHDDDSFSEDNQPRKFVKKKKKKKPAYTPSDSDNDLEKENAPRSRRLPPAPHIQVVPPSISETFEDAEAMTPPSSHRRRKKNRFLKKRVGMSDEDSSPRYINSRNNSTHSIGDDDVKGHTHQTGISSTTNWGLIEDLPQVNEEPRRLKPNFDDDIIT</sequence>
<name>A0AAN8JXC3_PATCE</name>
<dbReference type="SMART" id="SM00178">
    <property type="entry name" value="SAR"/>
    <property type="match status" value="1"/>
</dbReference>
<reference evidence="6 7" key="1">
    <citation type="submission" date="2024-01" db="EMBL/GenBank/DDBJ databases">
        <title>The genome of the rayed Mediterranean limpet Patella caerulea (Linnaeus, 1758).</title>
        <authorList>
            <person name="Anh-Thu Weber A."/>
            <person name="Halstead-Nussloch G."/>
        </authorList>
    </citation>
    <scope>NUCLEOTIDE SEQUENCE [LARGE SCALE GENOMIC DNA]</scope>
    <source>
        <strain evidence="6">AATW-2023a</strain>
        <tissue evidence="6">Whole specimen</tissue>
    </source>
</reference>
<dbReference type="GO" id="GO:0060170">
    <property type="term" value="C:ciliary membrane"/>
    <property type="evidence" value="ECO:0007669"/>
    <property type="project" value="TreeGrafter"/>
</dbReference>
<dbReference type="EMBL" id="JAZGQO010000004">
    <property type="protein sequence ID" value="KAK6187622.1"/>
    <property type="molecule type" value="Genomic_DNA"/>
</dbReference>
<dbReference type="FunFam" id="3.40.50.300:FF:000415">
    <property type="entry name" value="ADP-ribosylation factor-like GTPase 13B"/>
    <property type="match status" value="1"/>
</dbReference>
<feature type="compositionally biased region" description="Basic and acidic residues" evidence="5">
    <location>
        <begin position="259"/>
        <end position="276"/>
    </location>
</feature>
<dbReference type="PROSITE" id="PS51417">
    <property type="entry name" value="ARF"/>
    <property type="match status" value="1"/>
</dbReference>
<dbReference type="SMART" id="SM00177">
    <property type="entry name" value="ARF"/>
    <property type="match status" value="1"/>
</dbReference>
<dbReference type="GO" id="GO:0003924">
    <property type="term" value="F:GTPase activity"/>
    <property type="evidence" value="ECO:0007669"/>
    <property type="project" value="InterPro"/>
</dbReference>
<keyword evidence="2 3" id="KW-0342">GTP-binding</keyword>
<evidence type="ECO:0000256" key="5">
    <source>
        <dbReference type="SAM" id="MobiDB-lite"/>
    </source>
</evidence>
<dbReference type="SUPFAM" id="SSF52540">
    <property type="entry name" value="P-loop containing nucleoside triphosphate hydrolases"/>
    <property type="match status" value="1"/>
</dbReference>
<dbReference type="PANTHER" id="PTHR46090">
    <property type="entry name" value="ADP-RIBOSYLATION FACTOR-LIKE PROTEIN 13B"/>
    <property type="match status" value="1"/>
</dbReference>
<evidence type="ECO:0000313" key="6">
    <source>
        <dbReference type="EMBL" id="KAK6187622.1"/>
    </source>
</evidence>
<dbReference type="Pfam" id="PF00025">
    <property type="entry name" value="Arf"/>
    <property type="match status" value="1"/>
</dbReference>
<dbReference type="GO" id="GO:0097500">
    <property type="term" value="P:receptor localization to non-motile cilium"/>
    <property type="evidence" value="ECO:0007669"/>
    <property type="project" value="TreeGrafter"/>
</dbReference>
<feature type="compositionally biased region" description="Polar residues" evidence="5">
    <location>
        <begin position="544"/>
        <end position="554"/>
    </location>
</feature>
<dbReference type="NCBIfam" id="TIGR00231">
    <property type="entry name" value="small_GTP"/>
    <property type="match status" value="1"/>
</dbReference>
<evidence type="ECO:0000256" key="3">
    <source>
        <dbReference type="PIRSR" id="PIRSR606689-1"/>
    </source>
</evidence>